<name>A0A1I4IY56_9EURY</name>
<dbReference type="RefSeq" id="WP_089872269.1">
    <property type="nucleotide sequence ID" value="NZ_FOTC01000009.1"/>
</dbReference>
<protein>
    <submittedName>
        <fullName evidence="1">Uncharacterized protein</fullName>
    </submittedName>
</protein>
<organism evidence="1 2">
    <name type="scientific">Halogranum rubrum</name>
    <dbReference type="NCBI Taxonomy" id="553466"/>
    <lineage>
        <taxon>Archaea</taxon>
        <taxon>Methanobacteriati</taxon>
        <taxon>Methanobacteriota</taxon>
        <taxon>Stenosarchaea group</taxon>
        <taxon>Halobacteria</taxon>
        <taxon>Halobacteriales</taxon>
        <taxon>Haloferacaceae</taxon>
    </lineage>
</organism>
<dbReference type="EMBL" id="FOTC01000009">
    <property type="protein sequence ID" value="SFL58706.1"/>
    <property type="molecule type" value="Genomic_DNA"/>
</dbReference>
<dbReference type="AlphaFoldDB" id="A0A1I4IY56"/>
<dbReference type="SUPFAM" id="SSF75169">
    <property type="entry name" value="DsrEFH-like"/>
    <property type="match status" value="1"/>
</dbReference>
<dbReference type="Pfam" id="PF02635">
    <property type="entry name" value="DsrE"/>
    <property type="match status" value="1"/>
</dbReference>
<dbReference type="PANTHER" id="PTHR37691">
    <property type="entry name" value="BLR3518 PROTEIN"/>
    <property type="match status" value="1"/>
</dbReference>
<dbReference type="STRING" id="553466.SAMN04487950_4268"/>
<sequence>MKVVFHHSSDDAEMHARVVNNVANLLADETVDVEAVAVVVNGGGLGLLVDGTDHRELIESLQERNVLFKQCENTLARSDWEETDLLDGVEIVSSGVGELARLQSEGYAYIKP</sequence>
<evidence type="ECO:0000313" key="2">
    <source>
        <dbReference type="Proteomes" id="UP000199607"/>
    </source>
</evidence>
<dbReference type="InterPro" id="IPR027396">
    <property type="entry name" value="DsrEFH-like"/>
</dbReference>
<gene>
    <name evidence="1" type="ORF">SAMN04487950_4268</name>
</gene>
<dbReference type="Proteomes" id="UP000199607">
    <property type="component" value="Unassembled WGS sequence"/>
</dbReference>
<dbReference type="PANTHER" id="PTHR37691:SF1">
    <property type="entry name" value="BLR3518 PROTEIN"/>
    <property type="match status" value="1"/>
</dbReference>
<dbReference type="Gene3D" id="3.40.1260.10">
    <property type="entry name" value="DsrEFH-like"/>
    <property type="match status" value="1"/>
</dbReference>
<evidence type="ECO:0000313" key="1">
    <source>
        <dbReference type="EMBL" id="SFL58706.1"/>
    </source>
</evidence>
<keyword evidence="2" id="KW-1185">Reference proteome</keyword>
<dbReference type="InterPro" id="IPR003787">
    <property type="entry name" value="Sulphur_relay_DsrE/F-like"/>
</dbReference>
<reference evidence="2" key="1">
    <citation type="submission" date="2016-10" db="EMBL/GenBank/DDBJ databases">
        <authorList>
            <person name="Varghese N."/>
            <person name="Submissions S."/>
        </authorList>
    </citation>
    <scope>NUCLEOTIDE SEQUENCE [LARGE SCALE GENOMIC DNA]</scope>
    <source>
        <strain evidence="2">CGMCC 1.7738</strain>
    </source>
</reference>
<proteinExistence type="predicted"/>
<accession>A0A1I4IY56</accession>